<dbReference type="AlphaFoldDB" id="A0A3D8ICL2"/>
<proteinExistence type="predicted"/>
<keyword evidence="1" id="KW-0812">Transmembrane</keyword>
<evidence type="ECO:0000256" key="1">
    <source>
        <dbReference type="SAM" id="Phobius"/>
    </source>
</evidence>
<keyword evidence="1" id="KW-1133">Transmembrane helix</keyword>
<accession>A0A3D8ICL2</accession>
<protein>
    <submittedName>
        <fullName evidence="2">Uncharacterized protein</fullName>
    </submittedName>
</protein>
<keyword evidence="3" id="KW-1185">Reference proteome</keyword>
<dbReference type="Proteomes" id="UP000256379">
    <property type="component" value="Unassembled WGS sequence"/>
</dbReference>
<sequence length="223" mass="26586">MSINVIFYFIGIITLSFYTLYAQEKHINSQLQIDYHAMIEKREKFFLESLAQKYDSTKIRITAEKLPYIDFCSYPPDRSLPYGALENGRFKGEKITDLPFACNQNSGAKKFFIKDSNISQAYYIMRFSLRWLSALDENLPPTNTSHFFSINHNNPKKRGEIHYIWQYYDNIQHTYQTFLHQITQNPQRLWIIYNAQLQKYTIIFDTKGKDTEVIVQYLHMEKI</sequence>
<name>A0A3D8ICL2_9HELI</name>
<comment type="caution">
    <text evidence="2">The sequence shown here is derived from an EMBL/GenBank/DDBJ whole genome shotgun (WGS) entry which is preliminary data.</text>
</comment>
<feature type="transmembrane region" description="Helical" evidence="1">
    <location>
        <begin position="6"/>
        <end position="22"/>
    </location>
</feature>
<dbReference type="OrthoDB" id="5329504at2"/>
<evidence type="ECO:0000313" key="2">
    <source>
        <dbReference type="EMBL" id="RDU62686.1"/>
    </source>
</evidence>
<organism evidence="2 3">
    <name type="scientific">Helicobacter didelphidarum</name>
    <dbReference type="NCBI Taxonomy" id="2040648"/>
    <lineage>
        <taxon>Bacteria</taxon>
        <taxon>Pseudomonadati</taxon>
        <taxon>Campylobacterota</taxon>
        <taxon>Epsilonproteobacteria</taxon>
        <taxon>Campylobacterales</taxon>
        <taxon>Helicobacteraceae</taxon>
        <taxon>Helicobacter</taxon>
    </lineage>
</organism>
<keyword evidence="1" id="KW-0472">Membrane</keyword>
<dbReference type="RefSeq" id="WP_115543684.1">
    <property type="nucleotide sequence ID" value="NZ_NXLQ01000029.1"/>
</dbReference>
<dbReference type="EMBL" id="NXLQ01000029">
    <property type="protein sequence ID" value="RDU62686.1"/>
    <property type="molecule type" value="Genomic_DNA"/>
</dbReference>
<evidence type="ECO:0000313" key="3">
    <source>
        <dbReference type="Proteomes" id="UP000256379"/>
    </source>
</evidence>
<reference evidence="2 3" key="1">
    <citation type="submission" date="2018-04" db="EMBL/GenBank/DDBJ databases">
        <title>Novel Campyloabacter and Helicobacter Species and Strains.</title>
        <authorList>
            <person name="Mannion A.J."/>
            <person name="Shen Z."/>
            <person name="Fox J.G."/>
        </authorList>
    </citation>
    <scope>NUCLEOTIDE SEQUENCE [LARGE SCALE GENOMIC DNA]</scope>
    <source>
        <strain evidence="2 3">MIT 17-337</strain>
    </source>
</reference>
<gene>
    <name evidence="2" type="ORF">CQA53_09060</name>
</gene>